<dbReference type="STRING" id="1349767.GJA_94"/>
<sequence>MKIRRIYADELQVGQALAWDVHGENGALLVRQGHVVANQNQIELLLERGFIADVSDDVAATIYQQAPSALRLLNLAHGILSAALPALQEGQPDALQQLEQAATLVQDAVKLDSDVALACILHNQAAAPYPVRHGVDTAVVAIVVARALKHSETEINSMVLAALTMNIGMLEQHERLEQEKETLPDADWAYLRAHPQAGADLLRRAGVHDAAWLSAVLQHHENEDGSGYPLGLRSLEISTAAKIIMLADRYCARVSSRDYRQQLLPNAALRDILLEANSTLNAQLASVLIRELGIYPIGTFVKLVNGEIGVVTRKGLNSTTPHVQSLVGPRGARLDVPLRRDTRNDLHGIREVLSAEQAALVFRPDHLWGSSARI</sequence>
<dbReference type="PROSITE" id="PS51832">
    <property type="entry name" value="HD_GYP"/>
    <property type="match status" value="1"/>
</dbReference>
<feature type="domain" description="HD-GYP" evidence="1">
    <location>
        <begin position="108"/>
        <end position="304"/>
    </location>
</feature>
<organism evidence="2 3">
    <name type="scientific">Janthinobacterium agaricidamnosum NBRC 102515 = DSM 9628</name>
    <dbReference type="NCBI Taxonomy" id="1349767"/>
    <lineage>
        <taxon>Bacteria</taxon>
        <taxon>Pseudomonadati</taxon>
        <taxon>Pseudomonadota</taxon>
        <taxon>Betaproteobacteria</taxon>
        <taxon>Burkholderiales</taxon>
        <taxon>Oxalobacteraceae</taxon>
        <taxon>Janthinobacterium</taxon>
    </lineage>
</organism>
<name>W0UYN7_9BURK</name>
<dbReference type="CDD" id="cd00077">
    <property type="entry name" value="HDc"/>
    <property type="match status" value="1"/>
</dbReference>
<dbReference type="PANTHER" id="PTHR43155">
    <property type="entry name" value="CYCLIC DI-GMP PHOSPHODIESTERASE PA4108-RELATED"/>
    <property type="match status" value="1"/>
</dbReference>
<dbReference type="EMBL" id="HG322949">
    <property type="protein sequence ID" value="CDG80761.1"/>
    <property type="molecule type" value="Genomic_DNA"/>
</dbReference>
<evidence type="ECO:0000313" key="3">
    <source>
        <dbReference type="Proteomes" id="UP000027604"/>
    </source>
</evidence>
<evidence type="ECO:0000313" key="2">
    <source>
        <dbReference type="EMBL" id="CDG80761.1"/>
    </source>
</evidence>
<dbReference type="Pfam" id="PF13487">
    <property type="entry name" value="HD_5"/>
    <property type="match status" value="1"/>
</dbReference>
<dbReference type="InterPro" id="IPR037522">
    <property type="entry name" value="HD_GYP_dom"/>
</dbReference>
<dbReference type="GO" id="GO:0008081">
    <property type="term" value="F:phosphoric diester hydrolase activity"/>
    <property type="evidence" value="ECO:0007669"/>
    <property type="project" value="UniProtKB-ARBA"/>
</dbReference>
<dbReference type="HOGENOM" id="CLU_000445_92_1_4"/>
<evidence type="ECO:0000259" key="1">
    <source>
        <dbReference type="PROSITE" id="PS51832"/>
    </source>
</evidence>
<dbReference type="PATRIC" id="fig|1349767.4.peg.3478"/>
<dbReference type="Gene3D" id="1.10.3210.10">
    <property type="entry name" value="Hypothetical protein af1432"/>
    <property type="match status" value="1"/>
</dbReference>
<gene>
    <name evidence="2" type="ORF">GJA_94</name>
</gene>
<dbReference type="eggNOG" id="COG2206">
    <property type="taxonomic scope" value="Bacteria"/>
</dbReference>
<keyword evidence="3" id="KW-1185">Reference proteome</keyword>
<dbReference type="Proteomes" id="UP000027604">
    <property type="component" value="Chromosome I"/>
</dbReference>
<dbReference type="AlphaFoldDB" id="W0UYN7"/>
<reference evidence="2 3" key="1">
    <citation type="journal article" date="2015" name="Genome Announc.">
        <title>Genome Sequence of Mushroom Soft-Rot Pathogen Janthinobacterium agaricidamnosum.</title>
        <authorList>
            <person name="Graupner K."/>
            <person name="Lackner G."/>
            <person name="Hertweck C."/>
        </authorList>
    </citation>
    <scope>NUCLEOTIDE SEQUENCE [LARGE SCALE GENOMIC DNA]</scope>
    <source>
        <strain evidence="3">NBRC 102515 / DSM 9628</strain>
    </source>
</reference>
<accession>W0UYN7</accession>
<protein>
    <submittedName>
        <fullName evidence="2">HD domain protein</fullName>
    </submittedName>
</protein>
<dbReference type="RefSeq" id="WP_038487519.1">
    <property type="nucleotide sequence ID" value="NZ_BCTH01000060.1"/>
</dbReference>
<dbReference type="PANTHER" id="PTHR43155:SF2">
    <property type="entry name" value="CYCLIC DI-GMP PHOSPHODIESTERASE PA4108"/>
    <property type="match status" value="1"/>
</dbReference>
<dbReference type="InterPro" id="IPR003607">
    <property type="entry name" value="HD/PDEase_dom"/>
</dbReference>
<dbReference type="SUPFAM" id="SSF109604">
    <property type="entry name" value="HD-domain/PDEase-like"/>
    <property type="match status" value="1"/>
</dbReference>
<proteinExistence type="predicted"/>
<dbReference type="KEGG" id="jag:GJA_94"/>